<comment type="caution">
    <text evidence="2">The sequence shown here is derived from an EMBL/GenBank/DDBJ whole genome shotgun (WGS) entry which is preliminary data.</text>
</comment>
<keyword evidence="3" id="KW-1185">Reference proteome</keyword>
<dbReference type="OrthoDB" id="1888929at2759"/>
<reference evidence="2 3" key="1">
    <citation type="submission" date="2018-02" db="EMBL/GenBank/DDBJ databases">
        <title>Draft genome of wild Prunus yedoensis var. nudiflora.</title>
        <authorList>
            <person name="Baek S."/>
            <person name="Kim J.-H."/>
            <person name="Choi K."/>
            <person name="Kim G.-B."/>
            <person name="Cho A."/>
            <person name="Jang H."/>
            <person name="Shin C.-H."/>
            <person name="Yu H.-J."/>
            <person name="Mun J.-H."/>
        </authorList>
    </citation>
    <scope>NUCLEOTIDE SEQUENCE [LARGE SCALE GENOMIC DNA]</scope>
    <source>
        <strain evidence="3">cv. Jeju island</strain>
        <tissue evidence="2">Leaf</tissue>
    </source>
</reference>
<gene>
    <name evidence="2" type="ORF">Pyn_40794</name>
</gene>
<dbReference type="AlphaFoldDB" id="A0A314Z187"/>
<evidence type="ECO:0000256" key="1">
    <source>
        <dbReference type="SAM" id="MobiDB-lite"/>
    </source>
</evidence>
<dbReference type="EMBL" id="PJQY01000351">
    <property type="protein sequence ID" value="PQQ12473.1"/>
    <property type="molecule type" value="Genomic_DNA"/>
</dbReference>
<protein>
    <submittedName>
        <fullName evidence="2">Putative WRKY transcription factor 46</fullName>
    </submittedName>
</protein>
<feature type="compositionally biased region" description="Polar residues" evidence="1">
    <location>
        <begin position="80"/>
        <end position="93"/>
    </location>
</feature>
<dbReference type="Proteomes" id="UP000250321">
    <property type="component" value="Unassembled WGS sequence"/>
</dbReference>
<evidence type="ECO:0000313" key="2">
    <source>
        <dbReference type="EMBL" id="PQQ12473.1"/>
    </source>
</evidence>
<evidence type="ECO:0000313" key="3">
    <source>
        <dbReference type="Proteomes" id="UP000250321"/>
    </source>
</evidence>
<accession>A0A314Z187</accession>
<dbReference type="STRING" id="2094558.A0A314Z187"/>
<feature type="region of interest" description="Disordered" evidence="1">
    <location>
        <begin position="80"/>
        <end position="99"/>
    </location>
</feature>
<sequence length="125" mass="14374">MEKRKSMEWEQKTLTSELTQGKELAKQLMNHLHPSASQEKRDILISKILFSYEKAISLLKRDVGSYGEYNHIPNTMLESPTSFGNSSSPMSEISDQDCKNKNVFKERKTMPRWTEEVKVYSGAQG</sequence>
<name>A0A314Z187_PRUYE</name>
<proteinExistence type="predicted"/>
<organism evidence="2 3">
    <name type="scientific">Prunus yedoensis var. nudiflora</name>
    <dbReference type="NCBI Taxonomy" id="2094558"/>
    <lineage>
        <taxon>Eukaryota</taxon>
        <taxon>Viridiplantae</taxon>
        <taxon>Streptophyta</taxon>
        <taxon>Embryophyta</taxon>
        <taxon>Tracheophyta</taxon>
        <taxon>Spermatophyta</taxon>
        <taxon>Magnoliopsida</taxon>
        <taxon>eudicotyledons</taxon>
        <taxon>Gunneridae</taxon>
        <taxon>Pentapetalae</taxon>
        <taxon>rosids</taxon>
        <taxon>fabids</taxon>
        <taxon>Rosales</taxon>
        <taxon>Rosaceae</taxon>
        <taxon>Amygdaloideae</taxon>
        <taxon>Amygdaleae</taxon>
        <taxon>Prunus</taxon>
    </lineage>
</organism>